<dbReference type="Pfam" id="PF07686">
    <property type="entry name" value="V-set"/>
    <property type="match status" value="1"/>
</dbReference>
<dbReference type="SUPFAM" id="SSF48726">
    <property type="entry name" value="Immunoglobulin"/>
    <property type="match status" value="1"/>
</dbReference>
<keyword evidence="2" id="KW-0812">Transmembrane</keyword>
<dbReference type="InterPro" id="IPR003599">
    <property type="entry name" value="Ig_sub"/>
</dbReference>
<dbReference type="InterPro" id="IPR013106">
    <property type="entry name" value="Ig_V-set"/>
</dbReference>
<comment type="caution">
    <text evidence="4">The sequence shown here is derived from an EMBL/GenBank/DDBJ whole genome shotgun (WGS) entry which is preliminary data.</text>
</comment>
<dbReference type="InterPro" id="IPR036179">
    <property type="entry name" value="Ig-like_dom_sf"/>
</dbReference>
<dbReference type="InterPro" id="IPR013783">
    <property type="entry name" value="Ig-like_fold"/>
</dbReference>
<evidence type="ECO:0000256" key="1">
    <source>
        <dbReference type="SAM" id="MobiDB-lite"/>
    </source>
</evidence>
<dbReference type="InterPro" id="IPR007110">
    <property type="entry name" value="Ig-like_dom"/>
</dbReference>
<evidence type="ECO:0000256" key="2">
    <source>
        <dbReference type="SAM" id="Phobius"/>
    </source>
</evidence>
<feature type="region of interest" description="Disordered" evidence="1">
    <location>
        <begin position="141"/>
        <end position="178"/>
    </location>
</feature>
<dbReference type="Proteomes" id="UP001176940">
    <property type="component" value="Unassembled WGS sequence"/>
</dbReference>
<evidence type="ECO:0000313" key="4">
    <source>
        <dbReference type="EMBL" id="CAJ0959114.1"/>
    </source>
</evidence>
<keyword evidence="2" id="KW-0472">Membrane</keyword>
<dbReference type="PANTHER" id="PTHR46608">
    <property type="entry name" value="T-CELL IMMUNOGLOBULIN AND MUCIN DOMAIN-CONTAINING PROTEIN 4"/>
    <property type="match status" value="1"/>
</dbReference>
<evidence type="ECO:0000313" key="5">
    <source>
        <dbReference type="Proteomes" id="UP001176940"/>
    </source>
</evidence>
<name>A0ABN9M542_9NEOB</name>
<protein>
    <recommendedName>
        <fullName evidence="3">Ig-like domain-containing protein</fullName>
    </recommendedName>
</protein>
<reference evidence="4" key="1">
    <citation type="submission" date="2023-07" db="EMBL/GenBank/DDBJ databases">
        <authorList>
            <person name="Stuckert A."/>
        </authorList>
    </citation>
    <scope>NUCLEOTIDE SEQUENCE</scope>
</reference>
<sequence>MRTAQGAEGWLQRRNVTAGLTVCVLVILATGPVAPAALVVAVSLNGTAVLPCTYSAETTTMCWGRDGCPNYWCNNEIIRTDGRIVTGRKSDRYKLLGNISQGNVSLTITGVTKDDEGTYCCRVEIPGPFNDIKLERTVKIRQAAPKPPEPTHTTVHTTRDHEPPYATPKTTSADPPPFNVKRASQDSEIEDTQMAANALPHIISIVVIVLIVLISLTALLFTYRYRKRKNKKSSSRNPAILSLEGLERTQEQTEQNIYMIN</sequence>
<dbReference type="SMART" id="SM00409">
    <property type="entry name" value="IG"/>
    <property type="match status" value="1"/>
</dbReference>
<feature type="domain" description="Ig-like" evidence="3">
    <location>
        <begin position="35"/>
        <end position="139"/>
    </location>
</feature>
<keyword evidence="5" id="KW-1185">Reference proteome</keyword>
<dbReference type="PANTHER" id="PTHR46608:SF3">
    <property type="entry name" value="T-CELL IMMUNOGLOBULIN AND MUCIN DOMAIN-CONTAINING PROTEIN 4"/>
    <property type="match status" value="1"/>
</dbReference>
<dbReference type="PROSITE" id="PS50835">
    <property type="entry name" value="IG_LIKE"/>
    <property type="match status" value="1"/>
</dbReference>
<organism evidence="4 5">
    <name type="scientific">Ranitomeya imitator</name>
    <name type="common">mimic poison frog</name>
    <dbReference type="NCBI Taxonomy" id="111125"/>
    <lineage>
        <taxon>Eukaryota</taxon>
        <taxon>Metazoa</taxon>
        <taxon>Chordata</taxon>
        <taxon>Craniata</taxon>
        <taxon>Vertebrata</taxon>
        <taxon>Euteleostomi</taxon>
        <taxon>Amphibia</taxon>
        <taxon>Batrachia</taxon>
        <taxon>Anura</taxon>
        <taxon>Neobatrachia</taxon>
        <taxon>Hyloidea</taxon>
        <taxon>Dendrobatidae</taxon>
        <taxon>Dendrobatinae</taxon>
        <taxon>Ranitomeya</taxon>
    </lineage>
</organism>
<evidence type="ECO:0000259" key="3">
    <source>
        <dbReference type="PROSITE" id="PS50835"/>
    </source>
</evidence>
<gene>
    <name evidence="4" type="ORF">RIMI_LOCUS16704080</name>
</gene>
<feature type="transmembrane region" description="Helical" evidence="2">
    <location>
        <begin position="202"/>
        <end position="223"/>
    </location>
</feature>
<dbReference type="Gene3D" id="2.60.40.10">
    <property type="entry name" value="Immunoglobulins"/>
    <property type="match status" value="1"/>
</dbReference>
<proteinExistence type="predicted"/>
<accession>A0ABN9M542</accession>
<dbReference type="EMBL" id="CAUEEQ010047174">
    <property type="protein sequence ID" value="CAJ0959114.1"/>
    <property type="molecule type" value="Genomic_DNA"/>
</dbReference>
<dbReference type="SMART" id="SM00406">
    <property type="entry name" value="IGv"/>
    <property type="match status" value="1"/>
</dbReference>
<keyword evidence="2" id="KW-1133">Transmembrane helix</keyword>